<dbReference type="InterPro" id="IPR004358">
    <property type="entry name" value="Sig_transdc_His_kin-like_C"/>
</dbReference>
<gene>
    <name evidence="14" type="ORF">RIF23_14530</name>
</gene>
<dbReference type="PROSITE" id="PS50885">
    <property type="entry name" value="HAMP"/>
    <property type="match status" value="1"/>
</dbReference>
<dbReference type="Gene3D" id="3.30.565.10">
    <property type="entry name" value="Histidine kinase-like ATPase, C-terminal domain"/>
    <property type="match status" value="1"/>
</dbReference>
<dbReference type="PANTHER" id="PTHR45436">
    <property type="entry name" value="SENSOR HISTIDINE KINASE YKOH"/>
    <property type="match status" value="1"/>
</dbReference>
<keyword evidence="6 11" id="KW-0812">Transmembrane</keyword>
<dbReference type="InterPro" id="IPR003594">
    <property type="entry name" value="HATPase_dom"/>
</dbReference>
<evidence type="ECO:0000256" key="10">
    <source>
        <dbReference type="ARBA" id="ARBA00023136"/>
    </source>
</evidence>
<dbReference type="GO" id="GO:0016301">
    <property type="term" value="F:kinase activity"/>
    <property type="evidence" value="ECO:0007669"/>
    <property type="project" value="UniProtKB-KW"/>
</dbReference>
<evidence type="ECO:0000256" key="5">
    <source>
        <dbReference type="ARBA" id="ARBA00022679"/>
    </source>
</evidence>
<evidence type="ECO:0000256" key="8">
    <source>
        <dbReference type="ARBA" id="ARBA00022989"/>
    </source>
</evidence>
<evidence type="ECO:0000313" key="14">
    <source>
        <dbReference type="EMBL" id="MDS1271512.1"/>
    </source>
</evidence>
<dbReference type="InterPro" id="IPR005467">
    <property type="entry name" value="His_kinase_dom"/>
</dbReference>
<keyword evidence="7 14" id="KW-0418">Kinase</keyword>
<evidence type="ECO:0000313" key="15">
    <source>
        <dbReference type="Proteomes" id="UP001250214"/>
    </source>
</evidence>
<evidence type="ECO:0000256" key="4">
    <source>
        <dbReference type="ARBA" id="ARBA00022553"/>
    </source>
</evidence>
<evidence type="ECO:0000259" key="13">
    <source>
        <dbReference type="PROSITE" id="PS50885"/>
    </source>
</evidence>
<dbReference type="InterPro" id="IPR003660">
    <property type="entry name" value="HAMP_dom"/>
</dbReference>
<dbReference type="SUPFAM" id="SSF47384">
    <property type="entry name" value="Homodimeric domain of signal transducing histidine kinase"/>
    <property type="match status" value="1"/>
</dbReference>
<keyword evidence="9" id="KW-0902">Two-component regulatory system</keyword>
<evidence type="ECO:0000256" key="3">
    <source>
        <dbReference type="ARBA" id="ARBA00012438"/>
    </source>
</evidence>
<dbReference type="CDD" id="cd00082">
    <property type="entry name" value="HisKA"/>
    <property type="match status" value="1"/>
</dbReference>
<keyword evidence="5" id="KW-0808">Transferase</keyword>
<dbReference type="SMART" id="SM00388">
    <property type="entry name" value="HisKA"/>
    <property type="match status" value="1"/>
</dbReference>
<dbReference type="Gene3D" id="1.10.287.130">
    <property type="match status" value="1"/>
</dbReference>
<keyword evidence="8 11" id="KW-1133">Transmembrane helix</keyword>
<name>A0ABU2H885_9ACTN</name>
<keyword evidence="10 11" id="KW-0472">Membrane</keyword>
<evidence type="ECO:0000256" key="7">
    <source>
        <dbReference type="ARBA" id="ARBA00022777"/>
    </source>
</evidence>
<dbReference type="SUPFAM" id="SSF55874">
    <property type="entry name" value="ATPase domain of HSP90 chaperone/DNA topoisomerase II/histidine kinase"/>
    <property type="match status" value="1"/>
</dbReference>
<protein>
    <recommendedName>
        <fullName evidence="3">histidine kinase</fullName>
        <ecNumber evidence="3">2.7.13.3</ecNumber>
    </recommendedName>
</protein>
<comment type="caution">
    <text evidence="14">The sequence shown here is derived from an EMBL/GenBank/DDBJ whole genome shotgun (WGS) entry which is preliminary data.</text>
</comment>
<dbReference type="EMBL" id="JAVLVT010000006">
    <property type="protein sequence ID" value="MDS1271512.1"/>
    <property type="molecule type" value="Genomic_DNA"/>
</dbReference>
<evidence type="ECO:0000259" key="12">
    <source>
        <dbReference type="PROSITE" id="PS50109"/>
    </source>
</evidence>
<dbReference type="CDD" id="cd06225">
    <property type="entry name" value="HAMP"/>
    <property type="match status" value="1"/>
</dbReference>
<evidence type="ECO:0000256" key="1">
    <source>
        <dbReference type="ARBA" id="ARBA00000085"/>
    </source>
</evidence>
<dbReference type="Proteomes" id="UP001250214">
    <property type="component" value="Unassembled WGS sequence"/>
</dbReference>
<dbReference type="Pfam" id="PF00512">
    <property type="entry name" value="HisKA"/>
    <property type="match status" value="1"/>
</dbReference>
<dbReference type="SMART" id="SM00304">
    <property type="entry name" value="HAMP"/>
    <property type="match status" value="1"/>
</dbReference>
<evidence type="ECO:0000256" key="2">
    <source>
        <dbReference type="ARBA" id="ARBA00004236"/>
    </source>
</evidence>
<dbReference type="PANTHER" id="PTHR45436:SF5">
    <property type="entry name" value="SENSOR HISTIDINE KINASE TRCS"/>
    <property type="match status" value="1"/>
</dbReference>
<reference evidence="15" key="1">
    <citation type="submission" date="2023-07" db="EMBL/GenBank/DDBJ databases">
        <title>Novel species in the genus Lipingzhangella isolated from Sambhar Salt Lake.</title>
        <authorList>
            <person name="Jiya N."/>
            <person name="Kajale S."/>
            <person name="Sharma A."/>
        </authorList>
    </citation>
    <scope>NUCLEOTIDE SEQUENCE [LARGE SCALE GENOMIC DNA]</scope>
    <source>
        <strain evidence="15">LS1_29</strain>
    </source>
</reference>
<proteinExistence type="predicted"/>
<evidence type="ECO:0000256" key="11">
    <source>
        <dbReference type="SAM" id="Phobius"/>
    </source>
</evidence>
<dbReference type="InterPro" id="IPR050428">
    <property type="entry name" value="TCS_sensor_his_kinase"/>
</dbReference>
<organism evidence="14 15">
    <name type="scientific">Lipingzhangella rawalii</name>
    <dbReference type="NCBI Taxonomy" id="2055835"/>
    <lineage>
        <taxon>Bacteria</taxon>
        <taxon>Bacillati</taxon>
        <taxon>Actinomycetota</taxon>
        <taxon>Actinomycetes</taxon>
        <taxon>Streptosporangiales</taxon>
        <taxon>Nocardiopsidaceae</taxon>
        <taxon>Lipingzhangella</taxon>
    </lineage>
</organism>
<comment type="subcellular location">
    <subcellularLocation>
        <location evidence="2">Cell membrane</location>
    </subcellularLocation>
</comment>
<sequence length="451" mass="48475">MTVTSTIAVGLVLLFAMAVTSVLTRDAVGHERVERAATAARQTAELVYERPVAANLPPIEGVVRIQVVAEDGVVASTAALAGRGPLTRMRPDAGDIRVDGTVCGVAGVAADCLTVVGIQYEDTAYGDVMVYAAVEEPDFLMAPRLELALTGLGLVIVAAVGGVIWWGVGRTLRPVERIRTELARLSTTDLSGRLTVPATGDEVAELARTANRTLDRLADAMVRQRRFVSDASHELRNPIAGLRTRLEVELAAPEEIDAVPALRAVLADAERLERIVTDLLELSRLDADVSSAWEHFDMADLVTDEVARGPTRFPVDTRLTTGAWVAGDRVRIGRLLTNLLANADRHAQSAIRVEVTTTDRSEDGSGMGREVWVAVHDDGPGISPEERERIFERFARLHDARRQDPGGSGLGLAIAREVALAHDGVLEVGDSPELGGALFTLRLPYLFANEE</sequence>
<dbReference type="Gene3D" id="6.10.340.10">
    <property type="match status" value="1"/>
</dbReference>
<dbReference type="Pfam" id="PF02518">
    <property type="entry name" value="HATPase_c"/>
    <property type="match status" value="1"/>
</dbReference>
<dbReference type="InterPro" id="IPR036890">
    <property type="entry name" value="HATPase_C_sf"/>
</dbReference>
<dbReference type="PRINTS" id="PR00344">
    <property type="entry name" value="BCTRLSENSOR"/>
</dbReference>
<dbReference type="PROSITE" id="PS50109">
    <property type="entry name" value="HIS_KIN"/>
    <property type="match status" value="1"/>
</dbReference>
<dbReference type="EC" id="2.7.13.3" evidence="3"/>
<accession>A0ABU2H885</accession>
<feature type="domain" description="HAMP" evidence="13">
    <location>
        <begin position="169"/>
        <end position="222"/>
    </location>
</feature>
<feature type="domain" description="Histidine kinase" evidence="12">
    <location>
        <begin position="230"/>
        <end position="447"/>
    </location>
</feature>
<evidence type="ECO:0000256" key="6">
    <source>
        <dbReference type="ARBA" id="ARBA00022692"/>
    </source>
</evidence>
<dbReference type="Pfam" id="PF00672">
    <property type="entry name" value="HAMP"/>
    <property type="match status" value="1"/>
</dbReference>
<keyword evidence="4" id="KW-0597">Phosphoprotein</keyword>
<comment type="catalytic activity">
    <reaction evidence="1">
        <text>ATP + protein L-histidine = ADP + protein N-phospho-L-histidine.</text>
        <dbReference type="EC" id="2.7.13.3"/>
    </reaction>
</comment>
<dbReference type="InterPro" id="IPR003661">
    <property type="entry name" value="HisK_dim/P_dom"/>
</dbReference>
<keyword evidence="15" id="KW-1185">Reference proteome</keyword>
<dbReference type="InterPro" id="IPR036097">
    <property type="entry name" value="HisK_dim/P_sf"/>
</dbReference>
<feature type="transmembrane region" description="Helical" evidence="11">
    <location>
        <begin position="147"/>
        <end position="168"/>
    </location>
</feature>
<dbReference type="SMART" id="SM00387">
    <property type="entry name" value="HATPase_c"/>
    <property type="match status" value="1"/>
</dbReference>
<evidence type="ECO:0000256" key="9">
    <source>
        <dbReference type="ARBA" id="ARBA00023012"/>
    </source>
</evidence>
<dbReference type="CDD" id="cd00075">
    <property type="entry name" value="HATPase"/>
    <property type="match status" value="1"/>
</dbReference>